<gene>
    <name evidence="1" type="ORF">QO005_003049</name>
</gene>
<organism evidence="1 2">
    <name type="scientific">Rhizobium paknamense</name>
    <dbReference type="NCBI Taxonomy" id="1206817"/>
    <lineage>
        <taxon>Bacteria</taxon>
        <taxon>Pseudomonadati</taxon>
        <taxon>Pseudomonadota</taxon>
        <taxon>Alphaproteobacteria</taxon>
        <taxon>Hyphomicrobiales</taxon>
        <taxon>Rhizobiaceae</taxon>
        <taxon>Rhizobium/Agrobacterium group</taxon>
        <taxon>Rhizobium</taxon>
    </lineage>
</organism>
<evidence type="ECO:0000313" key="2">
    <source>
        <dbReference type="Proteomes" id="UP001235269"/>
    </source>
</evidence>
<proteinExistence type="predicted"/>
<dbReference type="Proteomes" id="UP001235269">
    <property type="component" value="Unassembled WGS sequence"/>
</dbReference>
<comment type="caution">
    <text evidence="1">The sequence shown here is derived from an EMBL/GenBank/DDBJ whole genome shotgun (WGS) entry which is preliminary data.</text>
</comment>
<evidence type="ECO:0000313" key="1">
    <source>
        <dbReference type="EMBL" id="MDQ0456704.1"/>
    </source>
</evidence>
<accession>A0ABU0IEN5</accession>
<dbReference type="EMBL" id="JAUSWH010000010">
    <property type="protein sequence ID" value="MDQ0456704.1"/>
    <property type="molecule type" value="Genomic_DNA"/>
</dbReference>
<protein>
    <submittedName>
        <fullName evidence="1">Uncharacterized protein</fullName>
    </submittedName>
</protein>
<name>A0ABU0IEN5_9HYPH</name>
<keyword evidence="2" id="KW-1185">Reference proteome</keyword>
<reference evidence="1 2" key="1">
    <citation type="submission" date="2023-07" db="EMBL/GenBank/DDBJ databases">
        <title>Genomic Encyclopedia of Type Strains, Phase IV (KMG-IV): sequencing the most valuable type-strain genomes for metagenomic binning, comparative biology and taxonomic classification.</title>
        <authorList>
            <person name="Goeker M."/>
        </authorList>
    </citation>
    <scope>NUCLEOTIDE SEQUENCE [LARGE SCALE GENOMIC DNA]</scope>
    <source>
        <strain evidence="1 2">DSM 100301</strain>
    </source>
</reference>
<sequence>MQPYSIFCIDSISPDLKEMRAHIEPVQITRRGKMNRFKAWSWKMIPQSSLLKDACWRAQMAAEAEPVSTTEPQFRPLTWISLGCSTDFPNARPTTNLRAENAFYEEHGGKGAGVLLWTLNAISAIGPAFWRLLTSAAATARRLRENPTLKGRRTTCQPRTWRSCHCDQSGVAARLYHASASEQ</sequence>